<sequence length="87" mass="9909">METTEETNEWPLSNYPIFMALVLLAATAVTLAMGNEPRAESLAIYAYYLLVIGVVIRFFELALPDRVRNFYSNISLDRIIRKKGGHE</sequence>
<organism evidence="1 2">
    <name type="scientific">Candidatus Methanomarinus sp</name>
    <dbReference type="NCBI Taxonomy" id="3386244"/>
    <lineage>
        <taxon>Archaea</taxon>
        <taxon>Methanobacteriati</taxon>
        <taxon>Methanobacteriota</taxon>
        <taxon>Stenosarchaea group</taxon>
        <taxon>Methanomicrobia</taxon>
        <taxon>Methanosarcinales</taxon>
        <taxon>ANME-2 cluster</taxon>
        <taxon>Candidatus Methanocomedenaceae</taxon>
        <taxon>Candidatus Methanomarinus</taxon>
    </lineage>
</organism>
<protein>
    <submittedName>
        <fullName evidence="1">Uncharacterized protein</fullName>
    </submittedName>
</protein>
<gene>
    <name evidence="1" type="ORF">C5S46_02490</name>
</gene>
<comment type="caution">
    <text evidence="1">The sequence shown here is derived from an EMBL/GenBank/DDBJ whole genome shotgun (WGS) entry which is preliminary data.</text>
</comment>
<dbReference type="EMBL" id="QYBA01000079">
    <property type="protein sequence ID" value="TKY92089.1"/>
    <property type="molecule type" value="Genomic_DNA"/>
</dbReference>
<dbReference type="Proteomes" id="UP000315423">
    <property type="component" value="Unassembled WGS sequence"/>
</dbReference>
<proteinExistence type="predicted"/>
<reference evidence="1" key="1">
    <citation type="submission" date="2018-09" db="EMBL/GenBank/DDBJ databases">
        <title>A genomic encyclopedia of anaerobic methanotrophic archaea.</title>
        <authorList>
            <person name="Skennerton C.T."/>
            <person name="Chadwick G.L."/>
            <person name="Laso-Perez R."/>
            <person name="Leu A.O."/>
            <person name="Speth D.R."/>
            <person name="Yu H."/>
            <person name="Morgan-Lang C."/>
            <person name="Hatzenpichler R."/>
            <person name="Goudeau D."/>
            <person name="Malmstrom R."/>
            <person name="Woyke T."/>
            <person name="Hallam S."/>
            <person name="Tyson G.W."/>
            <person name="Wegener G."/>
            <person name="Boetius A."/>
            <person name="Orphan V.J."/>
        </authorList>
    </citation>
    <scope>NUCLEOTIDE SEQUENCE</scope>
    <source>
        <strain evidence="1">CONS3730D10UFb2</strain>
    </source>
</reference>
<evidence type="ECO:0000313" key="1">
    <source>
        <dbReference type="EMBL" id="TKY92089.1"/>
    </source>
</evidence>
<name>A0AC61SBK8_9EURY</name>
<evidence type="ECO:0000313" key="2">
    <source>
        <dbReference type="Proteomes" id="UP000315423"/>
    </source>
</evidence>
<accession>A0AC61SBK8</accession>